<reference evidence="1 2" key="1">
    <citation type="submission" date="2015-05" db="EMBL/GenBank/DDBJ databases">
        <title>Photobacterium galathea sp. nov.</title>
        <authorList>
            <person name="Machado H."/>
            <person name="Gram L."/>
        </authorList>
    </citation>
    <scope>NUCLEOTIDE SEQUENCE [LARGE SCALE GENOMIC DNA]</scope>
    <source>
        <strain evidence="1 2">DSM 22954</strain>
    </source>
</reference>
<keyword evidence="2" id="KW-1185">Reference proteome</keyword>
<evidence type="ECO:0000313" key="2">
    <source>
        <dbReference type="Proteomes" id="UP000035909"/>
    </source>
</evidence>
<proteinExistence type="predicted"/>
<comment type="caution">
    <text evidence="1">The sequence shown here is derived from an EMBL/GenBank/DDBJ whole genome shotgun (WGS) entry which is preliminary data.</text>
</comment>
<organism evidence="1 2">
    <name type="scientific">Photobacterium ganghwense</name>
    <dbReference type="NCBI Taxonomy" id="320778"/>
    <lineage>
        <taxon>Bacteria</taxon>
        <taxon>Pseudomonadati</taxon>
        <taxon>Pseudomonadota</taxon>
        <taxon>Gammaproteobacteria</taxon>
        <taxon>Vibrionales</taxon>
        <taxon>Vibrionaceae</taxon>
        <taxon>Photobacterium</taxon>
    </lineage>
</organism>
<dbReference type="EMBL" id="LDOU01000007">
    <property type="protein sequence ID" value="KLV09869.1"/>
    <property type="molecule type" value="Genomic_DNA"/>
</dbReference>
<dbReference type="AlphaFoldDB" id="A0A0J1HE12"/>
<dbReference type="PATRIC" id="fig|320778.3.peg.2028"/>
<sequence length="132" mass="15028">MRAAGKKGKGLFNGRWLVLEHKETSCTKRIRPVCGTNFPKECGIRVMIRPRVGNLIDDKMNRMFFYRGKRFRGIDPHESNAINGNAECPTVSNKNAPFQLGRFLLWQAIGRNCRGRIDSGGSPDYLCHLYNL</sequence>
<name>A0A0J1HE12_9GAMM</name>
<gene>
    <name evidence="1" type="ORF">ABT57_09320</name>
</gene>
<accession>A0A0J1HE12</accession>
<protein>
    <submittedName>
        <fullName evidence="1">Uncharacterized protein</fullName>
    </submittedName>
</protein>
<dbReference type="Proteomes" id="UP000035909">
    <property type="component" value="Unassembled WGS sequence"/>
</dbReference>
<evidence type="ECO:0000313" key="1">
    <source>
        <dbReference type="EMBL" id="KLV09869.1"/>
    </source>
</evidence>